<dbReference type="Pfam" id="PF13275">
    <property type="entry name" value="S4_2"/>
    <property type="match status" value="1"/>
</dbReference>
<dbReference type="CDD" id="cd00165">
    <property type="entry name" value="S4"/>
    <property type="match status" value="1"/>
</dbReference>
<dbReference type="GO" id="GO:0003723">
    <property type="term" value="F:RNA binding"/>
    <property type="evidence" value="ECO:0007669"/>
    <property type="project" value="UniProtKB-KW"/>
</dbReference>
<dbReference type="EMBL" id="CP000681">
    <property type="protein sequence ID" value="ABP75252.1"/>
    <property type="molecule type" value="Genomic_DNA"/>
</dbReference>
<dbReference type="eggNOG" id="COG2501">
    <property type="taxonomic scope" value="Bacteria"/>
</dbReference>
<gene>
    <name evidence="2" type="ordered locus">Sputcn32_1527</name>
</gene>
<dbReference type="PROSITE" id="PS50889">
    <property type="entry name" value="S4"/>
    <property type="match status" value="1"/>
</dbReference>
<dbReference type="Gene3D" id="3.10.290.10">
    <property type="entry name" value="RNA-binding S4 domain"/>
    <property type="match status" value="1"/>
</dbReference>
<accession>A4Y5L9</accession>
<keyword evidence="1" id="KW-0694">RNA-binding</keyword>
<organism evidence="2">
    <name type="scientific">Shewanella putrefaciens (strain CN-32 / ATCC BAA-453)</name>
    <dbReference type="NCBI Taxonomy" id="319224"/>
    <lineage>
        <taxon>Bacteria</taxon>
        <taxon>Pseudomonadati</taxon>
        <taxon>Pseudomonadota</taxon>
        <taxon>Gammaproteobacteria</taxon>
        <taxon>Alteromonadales</taxon>
        <taxon>Shewanellaceae</taxon>
        <taxon>Shewanella</taxon>
    </lineage>
</organism>
<evidence type="ECO:0000256" key="1">
    <source>
        <dbReference type="PROSITE-ProRule" id="PRU00182"/>
    </source>
</evidence>
<dbReference type="AlphaFoldDB" id="A4Y5L9"/>
<reference evidence="2" key="1">
    <citation type="submission" date="2007-04" db="EMBL/GenBank/DDBJ databases">
        <title>Complete sequence of Shewanella putrefaciens CN-32.</title>
        <authorList>
            <consortium name="US DOE Joint Genome Institute"/>
            <person name="Copeland A."/>
            <person name="Lucas S."/>
            <person name="Lapidus A."/>
            <person name="Barry K."/>
            <person name="Detter J.C."/>
            <person name="Glavina del Rio T."/>
            <person name="Hammon N."/>
            <person name="Israni S."/>
            <person name="Dalin E."/>
            <person name="Tice H."/>
            <person name="Pitluck S."/>
            <person name="Chain P."/>
            <person name="Malfatti S."/>
            <person name="Shin M."/>
            <person name="Vergez L."/>
            <person name="Schmutz J."/>
            <person name="Larimer F."/>
            <person name="Land M."/>
            <person name="Hauser L."/>
            <person name="Kyrpides N."/>
            <person name="Mikhailova N."/>
            <person name="Romine M.F."/>
            <person name="Fredrickson J."/>
            <person name="Tiedje J."/>
            <person name="Richardson P."/>
        </authorList>
    </citation>
    <scope>NUCLEOTIDE SEQUENCE [LARGE SCALE GENOMIC DNA]</scope>
    <source>
        <strain evidence="2">CN-32</strain>
    </source>
</reference>
<dbReference type="HOGENOM" id="CLU_127162_1_3_6"/>
<dbReference type="InterPro" id="IPR036986">
    <property type="entry name" value="S4_RNA-bd_sf"/>
</dbReference>
<evidence type="ECO:0000313" key="2">
    <source>
        <dbReference type="EMBL" id="ABP75252.1"/>
    </source>
</evidence>
<dbReference type="STRING" id="319224.Sputcn32_1527"/>
<proteinExistence type="predicted"/>
<protein>
    <submittedName>
        <fullName evidence="2">RNA-binding S4 domain protein</fullName>
    </submittedName>
</protein>
<sequence>MLSVAQINQLALHSGEDFIELYKVLKVQGMTNAGGEAKHFIDAGQVTVNGEIETRKRKKIIAGDMVSFNGVTVQIIAAE</sequence>
<name>A4Y5L9_SHEPC</name>
<dbReference type="KEGG" id="spc:Sputcn32_1527"/>
<dbReference type="SUPFAM" id="SSF55174">
    <property type="entry name" value="Alpha-L RNA-binding motif"/>
    <property type="match status" value="1"/>
</dbReference>